<protein>
    <submittedName>
        <fullName evidence="2">Uncharacterized protein</fullName>
    </submittedName>
</protein>
<reference evidence="3" key="1">
    <citation type="submission" date="2017-03" db="EMBL/GenBank/DDBJ databases">
        <title>Genomes of endolithic fungi from Antarctica.</title>
        <authorList>
            <person name="Coleine C."/>
            <person name="Masonjones S."/>
            <person name="Stajich J.E."/>
        </authorList>
    </citation>
    <scope>NUCLEOTIDE SEQUENCE [LARGE SCALE GENOMIC DNA]</scope>
    <source>
        <strain evidence="3">CCFEE 5527</strain>
    </source>
</reference>
<dbReference type="EMBL" id="NAJO01000006">
    <property type="protein sequence ID" value="OQO11480.1"/>
    <property type="molecule type" value="Genomic_DNA"/>
</dbReference>
<organism evidence="2 3">
    <name type="scientific">Cryoendolithus antarcticus</name>
    <dbReference type="NCBI Taxonomy" id="1507870"/>
    <lineage>
        <taxon>Eukaryota</taxon>
        <taxon>Fungi</taxon>
        <taxon>Dikarya</taxon>
        <taxon>Ascomycota</taxon>
        <taxon>Pezizomycotina</taxon>
        <taxon>Dothideomycetes</taxon>
        <taxon>Dothideomycetidae</taxon>
        <taxon>Cladosporiales</taxon>
        <taxon>Cladosporiaceae</taxon>
        <taxon>Cryoendolithus</taxon>
    </lineage>
</organism>
<dbReference type="AlphaFoldDB" id="A0A1V8TJC4"/>
<comment type="caution">
    <text evidence="2">The sequence shown here is derived from an EMBL/GenBank/DDBJ whole genome shotgun (WGS) entry which is preliminary data.</text>
</comment>
<keyword evidence="3" id="KW-1185">Reference proteome</keyword>
<gene>
    <name evidence="2" type="ORF">B0A48_03207</name>
</gene>
<sequence length="145" mass="16647">MTHPMNDWKGRVTQRLADATIELEAVREDHCVFWIRTFASGMFGPGDFRTALLDARNRWHNHNLPPTQGNPRAGVSINRAYQTALGSMWGAIYDMEFMRHTDVDISVFQQRDGLIELRSAIERAQHEPVDQVVSPGRTEQRESVR</sequence>
<dbReference type="Proteomes" id="UP000192596">
    <property type="component" value="Unassembled WGS sequence"/>
</dbReference>
<accession>A0A1V8TJC4</accession>
<name>A0A1V8TJC4_9PEZI</name>
<evidence type="ECO:0000313" key="2">
    <source>
        <dbReference type="EMBL" id="OQO11480.1"/>
    </source>
</evidence>
<evidence type="ECO:0000256" key="1">
    <source>
        <dbReference type="SAM" id="MobiDB-lite"/>
    </source>
</evidence>
<evidence type="ECO:0000313" key="3">
    <source>
        <dbReference type="Proteomes" id="UP000192596"/>
    </source>
</evidence>
<proteinExistence type="predicted"/>
<feature type="region of interest" description="Disordered" evidence="1">
    <location>
        <begin position="126"/>
        <end position="145"/>
    </location>
</feature>
<dbReference type="InParanoid" id="A0A1V8TJC4"/>